<dbReference type="EMBL" id="CP120733">
    <property type="protein sequence ID" value="WFD09962.1"/>
    <property type="molecule type" value="Genomic_DNA"/>
</dbReference>
<organism evidence="1 2">
    <name type="scientific">Tepidibacter hydrothermalis</name>
    <dbReference type="NCBI Taxonomy" id="3036126"/>
    <lineage>
        <taxon>Bacteria</taxon>
        <taxon>Bacillati</taxon>
        <taxon>Bacillota</taxon>
        <taxon>Clostridia</taxon>
        <taxon>Peptostreptococcales</taxon>
        <taxon>Peptostreptococcaceae</taxon>
        <taxon>Tepidibacter</taxon>
    </lineage>
</organism>
<proteinExistence type="predicted"/>
<accession>A0ABY8EAK9</accession>
<protein>
    <submittedName>
        <fullName evidence="1">Uncharacterized protein</fullName>
    </submittedName>
</protein>
<evidence type="ECO:0000313" key="2">
    <source>
        <dbReference type="Proteomes" id="UP001222800"/>
    </source>
</evidence>
<gene>
    <name evidence="1" type="ORF">P4S50_16530</name>
</gene>
<reference evidence="1 2" key="1">
    <citation type="submission" date="2023-03" db="EMBL/GenBank/DDBJ databases">
        <title>Complete genome sequence of Tepidibacter sp. SWIR-1, isolated from a deep-sea hydrothermal vent.</title>
        <authorList>
            <person name="Li X."/>
        </authorList>
    </citation>
    <scope>NUCLEOTIDE SEQUENCE [LARGE SCALE GENOMIC DNA]</scope>
    <source>
        <strain evidence="1 2">SWIR-1</strain>
    </source>
</reference>
<dbReference type="Proteomes" id="UP001222800">
    <property type="component" value="Chromosome"/>
</dbReference>
<keyword evidence="2" id="KW-1185">Reference proteome</keyword>
<sequence>MMNEKILDLILFELRESESFIEVDDYKKDRESFNESLEYLESTDFDKDLIRKIESQCDDVATEAERQGFYNGFKAAYNFFKSLQE</sequence>
<dbReference type="RefSeq" id="WP_277731940.1">
    <property type="nucleotide sequence ID" value="NZ_CP120733.1"/>
</dbReference>
<name>A0ABY8EAK9_9FIRM</name>
<evidence type="ECO:0000313" key="1">
    <source>
        <dbReference type="EMBL" id="WFD09962.1"/>
    </source>
</evidence>